<keyword evidence="2" id="KW-1185">Reference proteome</keyword>
<gene>
    <name evidence="1" type="ORF">FF125_21710</name>
</gene>
<evidence type="ECO:0000313" key="1">
    <source>
        <dbReference type="EMBL" id="QCX40935.1"/>
    </source>
</evidence>
<dbReference type="RefSeq" id="WP_138952303.1">
    <property type="nucleotide sequence ID" value="NZ_CP040749.1"/>
</dbReference>
<dbReference type="AlphaFoldDB" id="A0A5B7TVU8"/>
<name>A0A5B7TVU8_9FLAO</name>
<proteinExistence type="predicted"/>
<dbReference type="Proteomes" id="UP000306229">
    <property type="component" value="Chromosome"/>
</dbReference>
<dbReference type="KEGG" id="fbe:FF125_21710"/>
<reference evidence="1 2" key="1">
    <citation type="submission" date="2019-05" db="EMBL/GenBank/DDBJ databases">
        <title>Algicella ahnfeltiae gen. nov., sp. nov., a novel marine bacterium of the family Flavobacteriaceae isolated from a red alga.</title>
        <authorList>
            <person name="Nedashkovskaya O.I."/>
            <person name="Kukhlevskiy A.D."/>
            <person name="Kim S.-G."/>
            <person name="Zhukova N.V."/>
            <person name="Mikhailov V.V."/>
        </authorList>
    </citation>
    <scope>NUCLEOTIDE SEQUENCE [LARGE SCALE GENOMIC DNA]</scope>
    <source>
        <strain evidence="1 2">10Alg115</strain>
    </source>
</reference>
<evidence type="ECO:0000313" key="2">
    <source>
        <dbReference type="Proteomes" id="UP000306229"/>
    </source>
</evidence>
<dbReference type="OrthoDB" id="1161417at2"/>
<protein>
    <submittedName>
        <fullName evidence="1">Uncharacterized protein</fullName>
    </submittedName>
</protein>
<sequence>MNYKYVIKNNFENKLVIRTYIFPFFSQKKTLLYPNYISIVHQGYKEARGWMWYPTVFGEDRYKLYVIKFFDGNKQDTVFKTSNKKEAIRKANELSKLLKVKIHNTLKA</sequence>
<organism evidence="1 2">
    <name type="scientific">Aureibaculum algae</name>
    <dbReference type="NCBI Taxonomy" id="2584122"/>
    <lineage>
        <taxon>Bacteria</taxon>
        <taxon>Pseudomonadati</taxon>
        <taxon>Bacteroidota</taxon>
        <taxon>Flavobacteriia</taxon>
        <taxon>Flavobacteriales</taxon>
        <taxon>Flavobacteriaceae</taxon>
        <taxon>Aureibaculum</taxon>
    </lineage>
</organism>
<accession>A0A5B7TVU8</accession>
<dbReference type="EMBL" id="CP040749">
    <property type="protein sequence ID" value="QCX40935.1"/>
    <property type="molecule type" value="Genomic_DNA"/>
</dbReference>